<feature type="chain" id="PRO_5037483087" evidence="1">
    <location>
        <begin position="30"/>
        <end position="446"/>
    </location>
</feature>
<feature type="signal peptide" evidence="1">
    <location>
        <begin position="1"/>
        <end position="29"/>
    </location>
</feature>
<dbReference type="RefSeq" id="WP_206559631.1">
    <property type="nucleotide sequence ID" value="NZ_JAFKCZ010000004.1"/>
</dbReference>
<comment type="caution">
    <text evidence="2">The sequence shown here is derived from an EMBL/GenBank/DDBJ whole genome shotgun (WGS) entry which is preliminary data.</text>
</comment>
<keyword evidence="3" id="KW-1185">Reference proteome</keyword>
<proteinExistence type="predicted"/>
<protein>
    <submittedName>
        <fullName evidence="2">Uncharacterized protein</fullName>
    </submittedName>
</protein>
<gene>
    <name evidence="2" type="ORF">JYP50_06290</name>
</gene>
<dbReference type="Proteomes" id="UP000664303">
    <property type="component" value="Unassembled WGS sequence"/>
</dbReference>
<evidence type="ECO:0000256" key="1">
    <source>
        <dbReference type="SAM" id="SignalP"/>
    </source>
</evidence>
<dbReference type="EMBL" id="JAFKCZ010000004">
    <property type="protein sequence ID" value="MBN7796188.1"/>
    <property type="molecule type" value="Genomic_DNA"/>
</dbReference>
<keyword evidence="1" id="KW-0732">Signal</keyword>
<evidence type="ECO:0000313" key="2">
    <source>
        <dbReference type="EMBL" id="MBN7796188.1"/>
    </source>
</evidence>
<organism evidence="2 3">
    <name type="scientific">Parahaliea mediterranea</name>
    <dbReference type="NCBI Taxonomy" id="651086"/>
    <lineage>
        <taxon>Bacteria</taxon>
        <taxon>Pseudomonadati</taxon>
        <taxon>Pseudomonadota</taxon>
        <taxon>Gammaproteobacteria</taxon>
        <taxon>Cellvibrionales</taxon>
        <taxon>Halieaceae</taxon>
        <taxon>Parahaliea</taxon>
    </lineage>
</organism>
<sequence length="446" mass="50937">MNHKTSIQTPFIKTLGLLGLLALPAESMAGESCEVRILSDIPVGVALENLRVEAYGTSYPVTSRQLELCLKKSDLGFSAVKFYPTRLSLQLLQEQQRVVFFDALAHLQADEIRLDSVSSMAADACPSTCGFYEYQRLKQEPAVQRAAQLHRQNVVTNPATWSNREARQPVYTELSELLDGVYEASLPSIQPADSPPELEVGYFVDYSSGAWRYFRPYTDKRSLFQDKFMAGMQQIREADHDDQFREAFKAFSSELRAAYRSDLDWPEYQAGIMAIADEMRREAALEPLWQMTGRTIAEVEEQTEGLLMRHDVPFAALGARELAFGELLAHWGRNAYAYAEYPDKFQALFSERFKREDMHELLNDRALDRSLSRLLARINRAAMADLDAGFRRLLHEYHGQGERRGDRYEFADGLERLRFVYEKGAWRLDSVEINLEIASPPPYPLS</sequence>
<evidence type="ECO:0000313" key="3">
    <source>
        <dbReference type="Proteomes" id="UP000664303"/>
    </source>
</evidence>
<dbReference type="AlphaFoldDB" id="A0A939ILP3"/>
<name>A0A939ILP3_9GAMM</name>
<reference evidence="2" key="1">
    <citation type="submission" date="2021-02" db="EMBL/GenBank/DDBJ databases">
        <title>PHA producing bacteria isolated from coastal sediment in Guangdong, Shenzhen.</title>
        <authorList>
            <person name="Zheng W."/>
            <person name="Yu S."/>
            <person name="Huang Y."/>
        </authorList>
    </citation>
    <scope>NUCLEOTIDE SEQUENCE</scope>
    <source>
        <strain evidence="2">TN14-10</strain>
    </source>
</reference>
<accession>A0A939ILP3</accession>